<dbReference type="InterPro" id="IPR009078">
    <property type="entry name" value="Ferritin-like_SF"/>
</dbReference>
<dbReference type="InterPro" id="IPR012347">
    <property type="entry name" value="Ferritin-like"/>
</dbReference>
<gene>
    <name evidence="1" type="ORF">SAMN02745885_01541</name>
</gene>
<protein>
    <submittedName>
        <fullName evidence="1">Bacterioferritin</fullName>
    </submittedName>
</protein>
<keyword evidence="2" id="KW-1185">Reference proteome</keyword>
<accession>A0A1T4Q6C9</accession>
<proteinExistence type="predicted"/>
<sequence length="178" mass="20475">MKTRELINQLNEFLFLEQGQVALYQMMARAAPTRHQRQGLLRLAAIEEEHVRNINGLLLTIGGKVQGLPEFMESQWGYWLSRMGLSALISGTRILANWETVLRGAVLGEEKAISSYRQLLRQVRDREIEAILWFNLIDEELHACWLEFCATQRGKKTIVANIMVREPGQPAREAEKNE</sequence>
<evidence type="ECO:0000313" key="2">
    <source>
        <dbReference type="Proteomes" id="UP000189933"/>
    </source>
</evidence>
<dbReference type="EMBL" id="FUXM01000016">
    <property type="protein sequence ID" value="SJZ99081.1"/>
    <property type="molecule type" value="Genomic_DNA"/>
</dbReference>
<evidence type="ECO:0000313" key="1">
    <source>
        <dbReference type="EMBL" id="SJZ99081.1"/>
    </source>
</evidence>
<dbReference type="CDD" id="cd00657">
    <property type="entry name" value="Ferritin_like"/>
    <property type="match status" value="1"/>
</dbReference>
<name>A0A1T4Q6C9_9FIRM</name>
<dbReference type="OrthoDB" id="1723264at2"/>
<dbReference type="Gene3D" id="1.20.1260.10">
    <property type="match status" value="1"/>
</dbReference>
<dbReference type="RefSeq" id="WP_078665606.1">
    <property type="nucleotide sequence ID" value="NZ_FUXM01000016.1"/>
</dbReference>
<organism evidence="1 2">
    <name type="scientific">Carboxydocella sporoproducens DSM 16521</name>
    <dbReference type="NCBI Taxonomy" id="1121270"/>
    <lineage>
        <taxon>Bacteria</taxon>
        <taxon>Bacillati</taxon>
        <taxon>Bacillota</taxon>
        <taxon>Clostridia</taxon>
        <taxon>Eubacteriales</taxon>
        <taxon>Clostridiales Family XVI. Incertae Sedis</taxon>
        <taxon>Carboxydocella</taxon>
    </lineage>
</organism>
<dbReference type="SUPFAM" id="SSF47240">
    <property type="entry name" value="Ferritin-like"/>
    <property type="match status" value="1"/>
</dbReference>
<dbReference type="Proteomes" id="UP000189933">
    <property type="component" value="Unassembled WGS sequence"/>
</dbReference>
<dbReference type="AlphaFoldDB" id="A0A1T4Q6C9"/>
<reference evidence="2" key="1">
    <citation type="submission" date="2017-02" db="EMBL/GenBank/DDBJ databases">
        <authorList>
            <person name="Varghese N."/>
            <person name="Submissions S."/>
        </authorList>
    </citation>
    <scope>NUCLEOTIDE SEQUENCE [LARGE SCALE GENOMIC DNA]</scope>
    <source>
        <strain evidence="2">DSM 16521</strain>
    </source>
</reference>